<keyword evidence="1 3" id="KW-0807">Transducer</keyword>
<dbReference type="STRING" id="1867952.MTBPR1_10552"/>
<dbReference type="GO" id="GO:0016020">
    <property type="term" value="C:membrane"/>
    <property type="evidence" value="ECO:0007669"/>
    <property type="project" value="InterPro"/>
</dbReference>
<dbReference type="AlphaFoldDB" id="A0A1C3RDG8"/>
<dbReference type="SUPFAM" id="SSF58104">
    <property type="entry name" value="Methyl-accepting chemotaxis protein (MCP) signaling domain"/>
    <property type="match status" value="1"/>
</dbReference>
<evidence type="ECO:0000313" key="6">
    <source>
        <dbReference type="Proteomes" id="UP000231658"/>
    </source>
</evidence>
<dbReference type="PROSITE" id="PS50111">
    <property type="entry name" value="CHEMOTAXIS_TRANSDUC_2"/>
    <property type="match status" value="1"/>
</dbReference>
<evidence type="ECO:0000256" key="3">
    <source>
        <dbReference type="PROSITE-ProRule" id="PRU00284"/>
    </source>
</evidence>
<dbReference type="InterPro" id="IPR004090">
    <property type="entry name" value="Chemotax_Me-accpt_rcpt"/>
</dbReference>
<dbReference type="PANTHER" id="PTHR32089:SF112">
    <property type="entry name" value="LYSOZYME-LIKE PROTEIN-RELATED"/>
    <property type="match status" value="1"/>
</dbReference>
<dbReference type="Gene3D" id="1.10.287.950">
    <property type="entry name" value="Methyl-accepting chemotaxis protein"/>
    <property type="match status" value="1"/>
</dbReference>
<dbReference type="EMBL" id="FLYE01000001">
    <property type="protein sequence ID" value="SCA55305.1"/>
    <property type="molecule type" value="Genomic_DNA"/>
</dbReference>
<evidence type="ECO:0000256" key="2">
    <source>
        <dbReference type="ARBA" id="ARBA00029447"/>
    </source>
</evidence>
<dbReference type="GO" id="GO:0007165">
    <property type="term" value="P:signal transduction"/>
    <property type="evidence" value="ECO:0007669"/>
    <property type="project" value="UniProtKB-KW"/>
</dbReference>
<dbReference type="Proteomes" id="UP000231658">
    <property type="component" value="Unassembled WGS sequence"/>
</dbReference>
<proteinExistence type="inferred from homology"/>
<dbReference type="GO" id="GO:0006935">
    <property type="term" value="P:chemotaxis"/>
    <property type="evidence" value="ECO:0007669"/>
    <property type="project" value="InterPro"/>
</dbReference>
<comment type="similarity">
    <text evidence="2">Belongs to the methyl-accepting chemotaxis (MCP) protein family.</text>
</comment>
<sequence length="381" mass="40545">MFGNSNQIQNAIAELKQVLEGDFEVRVTDIRGETGLDELLYLINDVIDRSDAFMRESSACTEHVAHNKYWRKIVTDGMLGDYEIASQKVNAAVDAMSHKVDVFGETLLEFEGEVLMVADTVTETSEQVEDAARGMERVAECTAEDSTAVAAAAEEASVNVQTVSAASEELSASITEISSQVGHVSQMTLEAQDNSQEISGQVKTLSETSSAISSVINLIRDISEQTNMLALNATIEAARAGEAGKGFAVVATEVKNLAKQTSEATDNIEEQIKAIQSATVVAVDGIEKIVSKIDYIAQANSSVSAAVEEQSAATAEIARNIEQAASGNSEVNSKIADVADGAAETKDAAHLVQGQTEVLMNESRKLSDGIDEFMTKARAVI</sequence>
<evidence type="ECO:0000313" key="5">
    <source>
        <dbReference type="EMBL" id="SCA55305.1"/>
    </source>
</evidence>
<name>A0A1C3RDG8_9PROT</name>
<dbReference type="RefSeq" id="WP_069185991.1">
    <property type="nucleotide sequence ID" value="NZ_FLYE01000001.1"/>
</dbReference>
<reference evidence="5 6" key="1">
    <citation type="submission" date="2016-07" db="EMBL/GenBank/DDBJ databases">
        <authorList>
            <person name="Lefevre C.T."/>
        </authorList>
    </citation>
    <scope>NUCLEOTIDE SEQUENCE [LARGE SCALE GENOMIC DNA]</scope>
    <source>
        <strain evidence="5">PR1</strain>
    </source>
</reference>
<dbReference type="InterPro" id="IPR004089">
    <property type="entry name" value="MCPsignal_dom"/>
</dbReference>
<dbReference type="OrthoDB" id="5179380at2"/>
<evidence type="ECO:0000256" key="1">
    <source>
        <dbReference type="ARBA" id="ARBA00023224"/>
    </source>
</evidence>
<feature type="domain" description="Methyl-accepting transducer" evidence="4">
    <location>
        <begin position="117"/>
        <end position="353"/>
    </location>
</feature>
<evidence type="ECO:0000259" key="4">
    <source>
        <dbReference type="PROSITE" id="PS50111"/>
    </source>
</evidence>
<organism evidence="5 6">
    <name type="scientific">Candidatus Terasakiella magnetica</name>
    <dbReference type="NCBI Taxonomy" id="1867952"/>
    <lineage>
        <taxon>Bacteria</taxon>
        <taxon>Pseudomonadati</taxon>
        <taxon>Pseudomonadota</taxon>
        <taxon>Alphaproteobacteria</taxon>
        <taxon>Rhodospirillales</taxon>
        <taxon>Terasakiellaceae</taxon>
        <taxon>Terasakiella</taxon>
    </lineage>
</organism>
<dbReference type="Pfam" id="PF00015">
    <property type="entry name" value="MCPsignal"/>
    <property type="match status" value="1"/>
</dbReference>
<gene>
    <name evidence="5" type="ORF">MTBPR1_10552</name>
</gene>
<protein>
    <submittedName>
        <fullName evidence="5">Chemotaxis sensory transducer</fullName>
    </submittedName>
</protein>
<keyword evidence="6" id="KW-1185">Reference proteome</keyword>
<dbReference type="GO" id="GO:0004888">
    <property type="term" value="F:transmembrane signaling receptor activity"/>
    <property type="evidence" value="ECO:0007669"/>
    <property type="project" value="InterPro"/>
</dbReference>
<dbReference type="PRINTS" id="PR00260">
    <property type="entry name" value="CHEMTRNSDUCR"/>
</dbReference>
<dbReference type="SMART" id="SM00283">
    <property type="entry name" value="MA"/>
    <property type="match status" value="1"/>
</dbReference>
<accession>A0A1C3RDG8</accession>
<dbReference type="PANTHER" id="PTHR32089">
    <property type="entry name" value="METHYL-ACCEPTING CHEMOTAXIS PROTEIN MCPB"/>
    <property type="match status" value="1"/>
</dbReference>